<evidence type="ECO:0000313" key="1">
    <source>
        <dbReference type="EMBL" id="CAE8714292.1"/>
    </source>
</evidence>
<reference evidence="1" key="1">
    <citation type="submission" date="2021-02" db="EMBL/GenBank/DDBJ databases">
        <authorList>
            <person name="Dougan E. K."/>
            <person name="Rhodes N."/>
            <person name="Thang M."/>
            <person name="Chan C."/>
        </authorList>
    </citation>
    <scope>NUCLEOTIDE SEQUENCE</scope>
</reference>
<sequence length="133" mass="14803">MTTDDNAEDGFRWSLSLISRILVRTINEGSTIVMKAINTNSARQLAKAVSCAPRGKRALWLLNITVGTQSISPFYWSIESGSLESAKAMLVDLLTLRADRDNYYYGFDLGAPMVMFYVVKTGCFDNVLLIMCC</sequence>
<gene>
    <name evidence="1" type="ORF">PGLA2088_LOCUS37923</name>
</gene>
<dbReference type="EMBL" id="CAJNNW010032617">
    <property type="protein sequence ID" value="CAE8714292.1"/>
    <property type="molecule type" value="Genomic_DNA"/>
</dbReference>
<protein>
    <submittedName>
        <fullName evidence="1">Uncharacterized protein</fullName>
    </submittedName>
</protein>
<proteinExistence type="predicted"/>
<dbReference type="Proteomes" id="UP000626109">
    <property type="component" value="Unassembled WGS sequence"/>
</dbReference>
<comment type="caution">
    <text evidence="1">The sequence shown here is derived from an EMBL/GenBank/DDBJ whole genome shotgun (WGS) entry which is preliminary data.</text>
</comment>
<organism evidence="1 2">
    <name type="scientific">Polarella glacialis</name>
    <name type="common">Dinoflagellate</name>
    <dbReference type="NCBI Taxonomy" id="89957"/>
    <lineage>
        <taxon>Eukaryota</taxon>
        <taxon>Sar</taxon>
        <taxon>Alveolata</taxon>
        <taxon>Dinophyceae</taxon>
        <taxon>Suessiales</taxon>
        <taxon>Suessiaceae</taxon>
        <taxon>Polarella</taxon>
    </lineage>
</organism>
<accession>A0A813KVM6</accession>
<name>A0A813KVM6_POLGL</name>
<evidence type="ECO:0000313" key="2">
    <source>
        <dbReference type="Proteomes" id="UP000626109"/>
    </source>
</evidence>
<dbReference type="AlphaFoldDB" id="A0A813KVM6"/>